<accession>A0A9Y2AL17</accession>
<organism evidence="11 12">
    <name type="scientific">Selenobaculum gibii</name>
    <dbReference type="NCBI Taxonomy" id="3054208"/>
    <lineage>
        <taxon>Bacteria</taxon>
        <taxon>Bacillati</taxon>
        <taxon>Bacillota</taxon>
        <taxon>Negativicutes</taxon>
        <taxon>Selenomonadales</taxon>
        <taxon>Selenomonadaceae</taxon>
        <taxon>Selenobaculum</taxon>
    </lineage>
</organism>
<evidence type="ECO:0000256" key="9">
    <source>
        <dbReference type="NCBIfam" id="TIGR01400"/>
    </source>
</evidence>
<dbReference type="InterPro" id="IPR006303">
    <property type="entry name" value="FliR"/>
</dbReference>
<comment type="subcellular location">
    <subcellularLocation>
        <location evidence="10">Cell membrane</location>
        <topology evidence="10">Multi-pass membrane protein</topology>
    </subcellularLocation>
    <subcellularLocation>
        <location evidence="10">Bacterial flagellum basal body</location>
    </subcellularLocation>
</comment>
<feature type="transmembrane region" description="Helical" evidence="10">
    <location>
        <begin position="69"/>
        <end position="97"/>
    </location>
</feature>
<protein>
    <recommendedName>
        <fullName evidence="3 9">Flagellar biosynthetic protein FliR</fullName>
    </recommendedName>
</protein>
<reference evidence="11" key="1">
    <citation type="submission" date="2023-03" db="EMBL/GenBank/DDBJ databases">
        <title>Selenobaculum gbiensis gen. nov. sp. nov., a new bacterium isolated from the gut microbiota of IBD patient.</title>
        <authorList>
            <person name="Yeo S."/>
            <person name="Park H."/>
            <person name="Huh C.S."/>
        </authorList>
    </citation>
    <scope>NUCLEOTIDE SEQUENCE</scope>
    <source>
        <strain evidence="11">ICN-92133</strain>
    </source>
</reference>
<evidence type="ECO:0000256" key="8">
    <source>
        <dbReference type="ARBA" id="ARBA00023143"/>
    </source>
</evidence>
<feature type="transmembrane region" description="Helical" evidence="10">
    <location>
        <begin position="12"/>
        <end position="32"/>
    </location>
</feature>
<feature type="transmembrane region" description="Helical" evidence="10">
    <location>
        <begin position="215"/>
        <end position="241"/>
    </location>
</feature>
<dbReference type="Proteomes" id="UP001243623">
    <property type="component" value="Chromosome"/>
</dbReference>
<evidence type="ECO:0000256" key="4">
    <source>
        <dbReference type="ARBA" id="ARBA00022475"/>
    </source>
</evidence>
<evidence type="ECO:0000256" key="3">
    <source>
        <dbReference type="ARBA" id="ARBA00021717"/>
    </source>
</evidence>
<keyword evidence="4 10" id="KW-1003">Cell membrane</keyword>
<sequence>MDIFEIIQNQMGIFLLVLTRISGIFIMSPFLGSRNIPMAIRVGCALAISLVLFPVLSQESQSIVLPQNLIIYTLVIFSELFVGWIIGFVASLAFSAIHMAGQLLDMQIGFGVVNVLDPTSGQQVPIVGSFKYNLATIVFLVSNSHHMLLSSLFDSFHLIPVMGAHIKPEIVTLIVDMIWAVFVIAIKISIPILVAIILTDVGLGILARTMPQMNIFVVGIPAKIFVGLFVLSFALPFYIIFLDVLFNEMFGNIYVVLRFIS</sequence>
<dbReference type="EMBL" id="CP120678">
    <property type="protein sequence ID" value="WIW71595.1"/>
    <property type="molecule type" value="Genomic_DNA"/>
</dbReference>
<evidence type="ECO:0000313" key="11">
    <source>
        <dbReference type="EMBL" id="WIW71595.1"/>
    </source>
</evidence>
<proteinExistence type="inferred from homology"/>
<dbReference type="RefSeq" id="WP_147668042.1">
    <property type="nucleotide sequence ID" value="NZ_CP120678.1"/>
</dbReference>
<dbReference type="InterPro" id="IPR002010">
    <property type="entry name" value="T3SS_IM_R"/>
</dbReference>
<dbReference type="GO" id="GO:0006605">
    <property type="term" value="P:protein targeting"/>
    <property type="evidence" value="ECO:0007669"/>
    <property type="project" value="UniProtKB-UniRule"/>
</dbReference>
<keyword evidence="11" id="KW-0969">Cilium</keyword>
<keyword evidence="6 10" id="KW-1133">Transmembrane helix</keyword>
<feature type="transmembrane region" description="Helical" evidence="10">
    <location>
        <begin position="177"/>
        <end position="203"/>
    </location>
</feature>
<feature type="transmembrane region" description="Helical" evidence="10">
    <location>
        <begin position="38"/>
        <end position="57"/>
    </location>
</feature>
<dbReference type="Pfam" id="PF01311">
    <property type="entry name" value="Bac_export_1"/>
    <property type="match status" value="1"/>
</dbReference>
<evidence type="ECO:0000256" key="10">
    <source>
        <dbReference type="RuleBase" id="RU362071"/>
    </source>
</evidence>
<dbReference type="AlphaFoldDB" id="A0A9Y2AL17"/>
<name>A0A9Y2AL17_9FIRM</name>
<dbReference type="PANTHER" id="PTHR30065">
    <property type="entry name" value="FLAGELLAR BIOSYNTHETIC PROTEIN FLIR"/>
    <property type="match status" value="1"/>
</dbReference>
<evidence type="ECO:0000256" key="5">
    <source>
        <dbReference type="ARBA" id="ARBA00022692"/>
    </source>
</evidence>
<evidence type="ECO:0000256" key="6">
    <source>
        <dbReference type="ARBA" id="ARBA00022989"/>
    </source>
</evidence>
<evidence type="ECO:0000256" key="7">
    <source>
        <dbReference type="ARBA" id="ARBA00023136"/>
    </source>
</evidence>
<dbReference type="PRINTS" id="PR00953">
    <property type="entry name" value="TYPE3IMRPROT"/>
</dbReference>
<dbReference type="GO" id="GO:0005886">
    <property type="term" value="C:plasma membrane"/>
    <property type="evidence" value="ECO:0007669"/>
    <property type="project" value="UniProtKB-SubCell"/>
</dbReference>
<dbReference type="KEGG" id="sgbi:P3F81_04645"/>
<dbReference type="GO" id="GO:0009425">
    <property type="term" value="C:bacterial-type flagellum basal body"/>
    <property type="evidence" value="ECO:0007669"/>
    <property type="project" value="UniProtKB-SubCell"/>
</dbReference>
<dbReference type="PANTHER" id="PTHR30065:SF1">
    <property type="entry name" value="SURFACE PRESENTATION OF ANTIGENS PROTEIN SPAR"/>
    <property type="match status" value="1"/>
</dbReference>
<comment type="function">
    <text evidence="1 10">Role in flagellar biosynthesis.</text>
</comment>
<keyword evidence="11" id="KW-0282">Flagellum</keyword>
<keyword evidence="11" id="KW-0966">Cell projection</keyword>
<gene>
    <name evidence="11" type="primary">fliR</name>
    <name evidence="11" type="ORF">P3F81_04645</name>
</gene>
<keyword evidence="7 10" id="KW-0472">Membrane</keyword>
<evidence type="ECO:0000256" key="2">
    <source>
        <dbReference type="ARBA" id="ARBA00009772"/>
    </source>
</evidence>
<dbReference type="NCBIfam" id="TIGR01400">
    <property type="entry name" value="fliR"/>
    <property type="match status" value="1"/>
</dbReference>
<dbReference type="GO" id="GO:0044780">
    <property type="term" value="P:bacterial-type flagellum assembly"/>
    <property type="evidence" value="ECO:0007669"/>
    <property type="project" value="UniProtKB-UniRule"/>
</dbReference>
<evidence type="ECO:0000256" key="1">
    <source>
        <dbReference type="ARBA" id="ARBA00002578"/>
    </source>
</evidence>
<keyword evidence="8 10" id="KW-0975">Bacterial flagellum</keyword>
<keyword evidence="5 10" id="KW-0812">Transmembrane</keyword>
<keyword evidence="12" id="KW-1185">Reference proteome</keyword>
<comment type="similarity">
    <text evidence="2 10">Belongs to the FliR/MopE/SpaR family.</text>
</comment>
<evidence type="ECO:0000313" key="12">
    <source>
        <dbReference type="Proteomes" id="UP001243623"/>
    </source>
</evidence>